<evidence type="ECO:0000313" key="2">
    <source>
        <dbReference type="EMBL" id="GAA4008042.1"/>
    </source>
</evidence>
<evidence type="ECO:0000259" key="1">
    <source>
        <dbReference type="Pfam" id="PF13613"/>
    </source>
</evidence>
<protein>
    <recommendedName>
        <fullName evidence="1">Transposase Helix-turn-helix domain-containing protein</fullName>
    </recommendedName>
</protein>
<accession>A0ABP7S8C6</accession>
<sequence>MNIKIVRQPLFFLLTYLKSNSLQQHQVASFGVSQTRVSRLTTALLGVLN</sequence>
<dbReference type="Proteomes" id="UP001500567">
    <property type="component" value="Unassembled WGS sequence"/>
</dbReference>
<comment type="caution">
    <text evidence="2">The sequence shown here is derived from an EMBL/GenBank/DDBJ whole genome shotgun (WGS) entry which is preliminary data.</text>
</comment>
<evidence type="ECO:0000313" key="3">
    <source>
        <dbReference type="Proteomes" id="UP001500567"/>
    </source>
</evidence>
<organism evidence="2 3">
    <name type="scientific">Hymenobacter fastidiosus</name>
    <dbReference type="NCBI Taxonomy" id="486264"/>
    <lineage>
        <taxon>Bacteria</taxon>
        <taxon>Pseudomonadati</taxon>
        <taxon>Bacteroidota</taxon>
        <taxon>Cytophagia</taxon>
        <taxon>Cytophagales</taxon>
        <taxon>Hymenobacteraceae</taxon>
        <taxon>Hymenobacter</taxon>
    </lineage>
</organism>
<gene>
    <name evidence="2" type="ORF">GCM10022408_20220</name>
</gene>
<reference evidence="3" key="1">
    <citation type="journal article" date="2019" name="Int. J. Syst. Evol. Microbiol.">
        <title>The Global Catalogue of Microorganisms (GCM) 10K type strain sequencing project: providing services to taxonomists for standard genome sequencing and annotation.</title>
        <authorList>
            <consortium name="The Broad Institute Genomics Platform"/>
            <consortium name="The Broad Institute Genome Sequencing Center for Infectious Disease"/>
            <person name="Wu L."/>
            <person name="Ma J."/>
        </authorList>
    </citation>
    <scope>NUCLEOTIDE SEQUENCE [LARGE SCALE GENOMIC DNA]</scope>
    <source>
        <strain evidence="3">JCM 17224</strain>
    </source>
</reference>
<dbReference type="EMBL" id="BAABDJ010000016">
    <property type="protein sequence ID" value="GAA4008042.1"/>
    <property type="molecule type" value="Genomic_DNA"/>
</dbReference>
<proteinExistence type="predicted"/>
<dbReference type="InterPro" id="IPR027805">
    <property type="entry name" value="Transposase_HTH_dom"/>
</dbReference>
<feature type="domain" description="Transposase Helix-turn-helix" evidence="1">
    <location>
        <begin position="7"/>
        <end position="48"/>
    </location>
</feature>
<keyword evidence="3" id="KW-1185">Reference proteome</keyword>
<dbReference type="RefSeq" id="WP_345072767.1">
    <property type="nucleotide sequence ID" value="NZ_BAABDJ010000016.1"/>
</dbReference>
<dbReference type="Pfam" id="PF13613">
    <property type="entry name" value="HTH_Tnp_4"/>
    <property type="match status" value="1"/>
</dbReference>
<name>A0ABP7S8C6_9BACT</name>